<dbReference type="InterPro" id="IPR004104">
    <property type="entry name" value="Gfo/Idh/MocA-like_OxRdtase_C"/>
</dbReference>
<feature type="domain" description="Gfo/Idh/MocA-like oxidoreductase N-terminal" evidence="1">
    <location>
        <begin position="39"/>
        <end position="163"/>
    </location>
</feature>
<dbReference type="SUPFAM" id="SSF55347">
    <property type="entry name" value="Glyceraldehyde-3-phosphate dehydrogenase-like, C-terminal domain"/>
    <property type="match status" value="1"/>
</dbReference>
<keyword evidence="4" id="KW-1185">Reference proteome</keyword>
<evidence type="ECO:0000313" key="3">
    <source>
        <dbReference type="EMBL" id="MCG2587447.1"/>
    </source>
</evidence>
<sequence>MSNQMDRGDFIKITGAASLGLYTLGAPAILKGQSQNSKITVAVIGTNNRGNAHASGFARHPNAEVTYICDVDEEAIKKGLNSVKEGGQENEPEGLIDFRNALDDPDLDAVALAMPIHWHTPAAILALKAGKHVYIEKPCSHTPEEGKLLVEAADKYNRIVQMGNQRRSWPYVMEAMALLKDDIIGRPYFARCWYANRRQSIGFGKPAPVPSNLDYELWQGPSTRKEYKDNLIHYNWWWHWHWGAGEILNNGVHYLDMARWGLGVDYPAKVTSTGGRYHWKDDQETPDTLVTTYEFPNDITVAWEGRSCNPRGIEGSSVGISFHGENGTLVIGSGNEYVVYDNDNNVIERAESGSADPTDTSGPGFDLDRDHHDHFIKCIQNGQRSRTAIADANISVHNCHLGNIAYQTGRAIHCDPHDGNIIGDNEAMNYWTKEYEPGWKPTV</sequence>
<dbReference type="InterPro" id="IPR036291">
    <property type="entry name" value="NAD(P)-bd_dom_sf"/>
</dbReference>
<evidence type="ECO:0000313" key="4">
    <source>
        <dbReference type="Proteomes" id="UP001165366"/>
    </source>
</evidence>
<dbReference type="RefSeq" id="WP_237852291.1">
    <property type="nucleotide sequence ID" value="NZ_JAKLWS010000002.1"/>
</dbReference>
<dbReference type="Proteomes" id="UP001165366">
    <property type="component" value="Unassembled WGS sequence"/>
</dbReference>
<feature type="domain" description="Gfo/Idh/MocA-like oxidoreductase C-terminal" evidence="2">
    <location>
        <begin position="215"/>
        <end position="393"/>
    </location>
</feature>
<dbReference type="InterPro" id="IPR000683">
    <property type="entry name" value="Gfo/Idh/MocA-like_OxRdtase_N"/>
</dbReference>
<dbReference type="SUPFAM" id="SSF51735">
    <property type="entry name" value="NAD(P)-binding Rossmann-fold domains"/>
    <property type="match status" value="1"/>
</dbReference>
<dbReference type="Gene3D" id="3.30.360.10">
    <property type="entry name" value="Dihydrodipicolinate Reductase, domain 2"/>
    <property type="match status" value="1"/>
</dbReference>
<dbReference type="Pfam" id="PF02894">
    <property type="entry name" value="GFO_IDH_MocA_C"/>
    <property type="match status" value="1"/>
</dbReference>
<dbReference type="PANTHER" id="PTHR43818:SF5">
    <property type="entry name" value="OXIDOREDUCTASE FAMILY PROTEIN"/>
    <property type="match status" value="1"/>
</dbReference>
<protein>
    <submittedName>
        <fullName evidence="3">Gfo/Idh/MocA family oxidoreductase</fullName>
    </submittedName>
</protein>
<evidence type="ECO:0000259" key="2">
    <source>
        <dbReference type="Pfam" id="PF02894"/>
    </source>
</evidence>
<dbReference type="Pfam" id="PF01408">
    <property type="entry name" value="GFO_IDH_MocA"/>
    <property type="match status" value="1"/>
</dbReference>
<dbReference type="PANTHER" id="PTHR43818">
    <property type="entry name" value="BCDNA.GH03377"/>
    <property type="match status" value="1"/>
</dbReference>
<reference evidence="3" key="1">
    <citation type="submission" date="2022-01" db="EMBL/GenBank/DDBJ databases">
        <authorList>
            <person name="Wang Y."/>
        </authorList>
    </citation>
    <scope>NUCLEOTIDE SEQUENCE</scope>
    <source>
        <strain evidence="3">WB101</strain>
    </source>
</reference>
<evidence type="ECO:0000259" key="1">
    <source>
        <dbReference type="Pfam" id="PF01408"/>
    </source>
</evidence>
<name>A0ABS9K997_9BACT</name>
<accession>A0ABS9K997</accession>
<proteinExistence type="predicted"/>
<comment type="caution">
    <text evidence="3">The sequence shown here is derived from an EMBL/GenBank/DDBJ whole genome shotgun (WGS) entry which is preliminary data.</text>
</comment>
<reference evidence="3" key="2">
    <citation type="submission" date="2024-05" db="EMBL/GenBank/DDBJ databases">
        <title>Rhodohalobacter halophilus gen. nov., sp. nov., a moderately halophilic member of the family Balneolaceae.</title>
        <authorList>
            <person name="Xia J."/>
        </authorList>
    </citation>
    <scope>NUCLEOTIDE SEQUENCE</scope>
    <source>
        <strain evidence="3">WB101</strain>
    </source>
</reference>
<gene>
    <name evidence="3" type="ORF">L6773_02635</name>
</gene>
<dbReference type="Gene3D" id="3.40.50.720">
    <property type="entry name" value="NAD(P)-binding Rossmann-like Domain"/>
    <property type="match status" value="1"/>
</dbReference>
<organism evidence="3 4">
    <name type="scientific">Rhodohalobacter sulfatireducens</name>
    <dbReference type="NCBI Taxonomy" id="2911366"/>
    <lineage>
        <taxon>Bacteria</taxon>
        <taxon>Pseudomonadati</taxon>
        <taxon>Balneolota</taxon>
        <taxon>Balneolia</taxon>
        <taxon>Balneolales</taxon>
        <taxon>Balneolaceae</taxon>
        <taxon>Rhodohalobacter</taxon>
    </lineage>
</organism>
<dbReference type="EMBL" id="JAKLWS010000002">
    <property type="protein sequence ID" value="MCG2587447.1"/>
    <property type="molecule type" value="Genomic_DNA"/>
</dbReference>
<dbReference type="InterPro" id="IPR050463">
    <property type="entry name" value="Gfo/Idh/MocA_oxidrdct_glycsds"/>
</dbReference>